<dbReference type="EMBL" id="MLHG01000097">
    <property type="protein sequence ID" value="OOF37106.1"/>
    <property type="molecule type" value="Genomic_DNA"/>
</dbReference>
<feature type="binding site" evidence="3">
    <location>
        <position position="34"/>
    </location>
    <ligand>
        <name>a divalent metal cation</name>
        <dbReference type="ChEBI" id="CHEBI:60240"/>
    </ligand>
</feature>
<reference evidence="5 6" key="1">
    <citation type="submission" date="2016-10" db="EMBL/GenBank/DDBJ databases">
        <title>Rodentibacter gen. nov. and new species.</title>
        <authorList>
            <person name="Christensen H."/>
        </authorList>
    </citation>
    <scope>NUCLEOTIDE SEQUENCE [LARGE SCALE GENOMIC DNA]</scope>
    <source>
        <strain evidence="5 6">Ppn418</strain>
    </source>
</reference>
<evidence type="ECO:0000259" key="4">
    <source>
        <dbReference type="Pfam" id="PF08450"/>
    </source>
</evidence>
<dbReference type="Proteomes" id="UP000189426">
    <property type="component" value="Unassembled WGS sequence"/>
</dbReference>
<organism evidence="5 6">
    <name type="scientific">Rodentibacter mrazii</name>
    <dbReference type="NCBI Taxonomy" id="1908257"/>
    <lineage>
        <taxon>Bacteria</taxon>
        <taxon>Pseudomonadati</taxon>
        <taxon>Pseudomonadota</taxon>
        <taxon>Gammaproteobacteria</taxon>
        <taxon>Pasteurellales</taxon>
        <taxon>Pasteurellaceae</taxon>
        <taxon>Rodentibacter</taxon>
    </lineage>
</organism>
<evidence type="ECO:0000313" key="6">
    <source>
        <dbReference type="Proteomes" id="UP000189426"/>
    </source>
</evidence>
<feature type="domain" description="SMP-30/Gluconolactonase/LRE-like region" evidence="4">
    <location>
        <begin position="32"/>
        <end position="286"/>
    </location>
</feature>
<name>A0A1V3IAE7_9PAST</name>
<dbReference type="InterPro" id="IPR013658">
    <property type="entry name" value="SGL"/>
</dbReference>
<gene>
    <name evidence="5" type="ORF">BKK47_11280</name>
</gene>
<dbReference type="STRING" id="1908257.BKK47_11280"/>
<dbReference type="Gene3D" id="2.120.10.30">
    <property type="entry name" value="TolB, C-terminal domain"/>
    <property type="match status" value="1"/>
</dbReference>
<dbReference type="GO" id="GO:0046872">
    <property type="term" value="F:metal ion binding"/>
    <property type="evidence" value="ECO:0007669"/>
    <property type="project" value="UniProtKB-KW"/>
</dbReference>
<keyword evidence="3" id="KW-0862">Zinc</keyword>
<proteinExistence type="predicted"/>
<keyword evidence="3" id="KW-0479">Metal-binding</keyword>
<feature type="binding site" evidence="3">
    <location>
        <position position="120"/>
    </location>
    <ligand>
        <name>substrate</name>
    </ligand>
</feature>
<evidence type="ECO:0000313" key="5">
    <source>
        <dbReference type="EMBL" id="OOF37106.1"/>
    </source>
</evidence>
<evidence type="ECO:0000256" key="1">
    <source>
        <dbReference type="ARBA" id="ARBA00022801"/>
    </source>
</evidence>
<dbReference type="SUPFAM" id="SSF63829">
    <property type="entry name" value="Calcium-dependent phosphotriesterase"/>
    <property type="match status" value="1"/>
</dbReference>
<dbReference type="InterPro" id="IPR051262">
    <property type="entry name" value="SMP-30/CGR1_Lactonase"/>
</dbReference>
<evidence type="ECO:0000256" key="2">
    <source>
        <dbReference type="PIRSR" id="PIRSR605511-1"/>
    </source>
</evidence>
<sequence length="295" mass="33168">MAIFTTEIYDERFYTLVGTKFQLDELFSNAVWAEGPVWLPQQQTVIFSDVKGNTLYRWTKQNGTQVLRSPSYFANGNTLDMEGNLITCEHGRRAISKTDKQGNVQILVDKLEGKRFNSPNDLVVKSDGTIWFTDPPYGILSDSEGKKSPSEIIGCYVYCYDPKTDEINIATFNVMRPNGLAFSQDEKQLFVADMSVVEFEKEGLHHLVVFDVEGKRLKNRRNVAEINPGIPDGLQIDKQGVIYCSCESGILVLLSDGTYLGRFIVGKTTSNCTFGDNQKTLFITSSNSLYKLTIE</sequence>
<dbReference type="InterPro" id="IPR011042">
    <property type="entry name" value="6-blade_b-propeller_TolB-like"/>
</dbReference>
<dbReference type="RefSeq" id="WP_077494952.1">
    <property type="nucleotide sequence ID" value="NZ_MLHG01000097.1"/>
</dbReference>
<comment type="cofactor">
    <cofactor evidence="3">
        <name>Zn(2+)</name>
        <dbReference type="ChEBI" id="CHEBI:29105"/>
    </cofactor>
    <text evidence="3">Binds 1 divalent metal cation per subunit.</text>
</comment>
<dbReference type="AlphaFoldDB" id="A0A1V3IAE7"/>
<accession>A0A1V3IAE7</accession>
<dbReference type="PRINTS" id="PR01790">
    <property type="entry name" value="SMP30FAMILY"/>
</dbReference>
<dbReference type="PANTHER" id="PTHR47572:SF4">
    <property type="entry name" value="LACTONASE DRP35"/>
    <property type="match status" value="1"/>
</dbReference>
<protein>
    <submittedName>
        <fullName evidence="5">Gluconolactonase</fullName>
    </submittedName>
</protein>
<keyword evidence="6" id="KW-1185">Reference proteome</keyword>
<evidence type="ECO:0000256" key="3">
    <source>
        <dbReference type="PIRSR" id="PIRSR605511-2"/>
    </source>
</evidence>
<keyword evidence="1" id="KW-0378">Hydrolase</keyword>
<feature type="active site" description="Proton donor/acceptor" evidence="2">
    <location>
        <position position="232"/>
    </location>
</feature>
<dbReference type="InterPro" id="IPR005511">
    <property type="entry name" value="SMP-30"/>
</dbReference>
<comment type="caution">
    <text evidence="5">The sequence shown here is derived from an EMBL/GenBank/DDBJ whole genome shotgun (WGS) entry which is preliminary data.</text>
</comment>
<dbReference type="GO" id="GO:0016787">
    <property type="term" value="F:hydrolase activity"/>
    <property type="evidence" value="ECO:0007669"/>
    <property type="project" value="UniProtKB-KW"/>
</dbReference>
<feature type="binding site" evidence="3">
    <location>
        <position position="178"/>
    </location>
    <ligand>
        <name>a divalent metal cation</name>
        <dbReference type="ChEBI" id="CHEBI:60240"/>
    </ligand>
</feature>
<dbReference type="Pfam" id="PF08450">
    <property type="entry name" value="SGL"/>
    <property type="match status" value="1"/>
</dbReference>
<dbReference type="PANTHER" id="PTHR47572">
    <property type="entry name" value="LIPOPROTEIN-RELATED"/>
    <property type="match status" value="1"/>
</dbReference>
<feature type="binding site" evidence="3">
    <location>
        <position position="232"/>
    </location>
    <ligand>
        <name>a divalent metal cation</name>
        <dbReference type="ChEBI" id="CHEBI:60240"/>
    </ligand>
</feature>